<dbReference type="Proteomes" id="UP000314294">
    <property type="component" value="Unassembled WGS sequence"/>
</dbReference>
<sequence>MGVVASRGETKTSKVDHDGVLLYLTTRTLFGEEESEEPRGRTKPVFVSAAEEEKNISGCRSISSFPFPISPSKAPNRSRHSSGLHFPFFAREGAPFNN</sequence>
<organism evidence="1 2">
    <name type="scientific">Liparis tanakae</name>
    <name type="common">Tanaka's snailfish</name>
    <dbReference type="NCBI Taxonomy" id="230148"/>
    <lineage>
        <taxon>Eukaryota</taxon>
        <taxon>Metazoa</taxon>
        <taxon>Chordata</taxon>
        <taxon>Craniata</taxon>
        <taxon>Vertebrata</taxon>
        <taxon>Euteleostomi</taxon>
        <taxon>Actinopterygii</taxon>
        <taxon>Neopterygii</taxon>
        <taxon>Teleostei</taxon>
        <taxon>Neoteleostei</taxon>
        <taxon>Acanthomorphata</taxon>
        <taxon>Eupercaria</taxon>
        <taxon>Perciformes</taxon>
        <taxon>Cottioidei</taxon>
        <taxon>Cottales</taxon>
        <taxon>Liparidae</taxon>
        <taxon>Liparis</taxon>
    </lineage>
</organism>
<keyword evidence="2" id="KW-1185">Reference proteome</keyword>
<gene>
    <name evidence="1" type="ORF">EYF80_029717</name>
</gene>
<name>A0A4Z2H2F3_9TELE</name>
<dbReference type="EMBL" id="SRLO01000341">
    <property type="protein sequence ID" value="TNN60048.1"/>
    <property type="molecule type" value="Genomic_DNA"/>
</dbReference>
<accession>A0A4Z2H2F3</accession>
<evidence type="ECO:0000313" key="1">
    <source>
        <dbReference type="EMBL" id="TNN60048.1"/>
    </source>
</evidence>
<comment type="caution">
    <text evidence="1">The sequence shown here is derived from an EMBL/GenBank/DDBJ whole genome shotgun (WGS) entry which is preliminary data.</text>
</comment>
<reference evidence="1 2" key="1">
    <citation type="submission" date="2019-03" db="EMBL/GenBank/DDBJ databases">
        <title>First draft genome of Liparis tanakae, snailfish: a comprehensive survey of snailfish specific genes.</title>
        <authorList>
            <person name="Kim W."/>
            <person name="Song I."/>
            <person name="Jeong J.-H."/>
            <person name="Kim D."/>
            <person name="Kim S."/>
            <person name="Ryu S."/>
            <person name="Song J.Y."/>
            <person name="Lee S.K."/>
        </authorList>
    </citation>
    <scope>NUCLEOTIDE SEQUENCE [LARGE SCALE GENOMIC DNA]</scope>
    <source>
        <tissue evidence="1">Muscle</tissue>
    </source>
</reference>
<protein>
    <submittedName>
        <fullName evidence="1">Uncharacterized protein</fullName>
    </submittedName>
</protein>
<proteinExistence type="predicted"/>
<evidence type="ECO:0000313" key="2">
    <source>
        <dbReference type="Proteomes" id="UP000314294"/>
    </source>
</evidence>
<dbReference type="AlphaFoldDB" id="A0A4Z2H2F3"/>